<evidence type="ECO:0000256" key="1">
    <source>
        <dbReference type="ARBA" id="ARBA00023015"/>
    </source>
</evidence>
<evidence type="ECO:0000256" key="2">
    <source>
        <dbReference type="ARBA" id="ARBA00023125"/>
    </source>
</evidence>
<gene>
    <name evidence="6" type="ORF">FHR99_003070</name>
</gene>
<dbReference type="RefSeq" id="WP_183411558.1">
    <property type="nucleotide sequence ID" value="NZ_JACHWY010000003.1"/>
</dbReference>
<dbReference type="PANTHER" id="PTHR30055:SF234">
    <property type="entry name" value="HTH-TYPE TRANSCRIPTIONAL REGULATOR BETI"/>
    <property type="match status" value="1"/>
</dbReference>
<evidence type="ECO:0000313" key="7">
    <source>
        <dbReference type="Proteomes" id="UP000537130"/>
    </source>
</evidence>
<dbReference type="SUPFAM" id="SSF46689">
    <property type="entry name" value="Homeodomain-like"/>
    <property type="match status" value="1"/>
</dbReference>
<organism evidence="6 7">
    <name type="scientific">Litorivivens lipolytica</name>
    <dbReference type="NCBI Taxonomy" id="1524264"/>
    <lineage>
        <taxon>Bacteria</taxon>
        <taxon>Pseudomonadati</taxon>
        <taxon>Pseudomonadota</taxon>
        <taxon>Gammaproteobacteria</taxon>
        <taxon>Litorivivens</taxon>
    </lineage>
</organism>
<protein>
    <submittedName>
        <fullName evidence="6">AcrR family transcriptional regulator</fullName>
    </submittedName>
</protein>
<feature type="DNA-binding region" description="H-T-H motif" evidence="4">
    <location>
        <begin position="40"/>
        <end position="59"/>
    </location>
</feature>
<evidence type="ECO:0000259" key="5">
    <source>
        <dbReference type="PROSITE" id="PS50977"/>
    </source>
</evidence>
<keyword evidence="3" id="KW-0804">Transcription</keyword>
<dbReference type="PRINTS" id="PR00455">
    <property type="entry name" value="HTHTETR"/>
</dbReference>
<dbReference type="GO" id="GO:0003700">
    <property type="term" value="F:DNA-binding transcription factor activity"/>
    <property type="evidence" value="ECO:0007669"/>
    <property type="project" value="TreeGrafter"/>
</dbReference>
<dbReference type="EMBL" id="JACHWY010000003">
    <property type="protein sequence ID" value="MBB3048796.1"/>
    <property type="molecule type" value="Genomic_DNA"/>
</dbReference>
<dbReference type="Pfam" id="PF00440">
    <property type="entry name" value="TetR_N"/>
    <property type="match status" value="1"/>
</dbReference>
<evidence type="ECO:0000256" key="4">
    <source>
        <dbReference type="PROSITE-ProRule" id="PRU00335"/>
    </source>
</evidence>
<accession>A0A7W4Z8B4</accession>
<dbReference type="InterPro" id="IPR050109">
    <property type="entry name" value="HTH-type_TetR-like_transc_reg"/>
</dbReference>
<name>A0A7W4Z8B4_9GAMM</name>
<dbReference type="GO" id="GO:0000976">
    <property type="term" value="F:transcription cis-regulatory region binding"/>
    <property type="evidence" value="ECO:0007669"/>
    <property type="project" value="TreeGrafter"/>
</dbReference>
<dbReference type="InterPro" id="IPR001647">
    <property type="entry name" value="HTH_TetR"/>
</dbReference>
<keyword evidence="1" id="KW-0805">Transcription regulation</keyword>
<dbReference type="PANTHER" id="PTHR30055">
    <property type="entry name" value="HTH-TYPE TRANSCRIPTIONAL REGULATOR RUTR"/>
    <property type="match status" value="1"/>
</dbReference>
<reference evidence="6 7" key="1">
    <citation type="submission" date="2020-08" db="EMBL/GenBank/DDBJ databases">
        <title>Genomic Encyclopedia of Type Strains, Phase III (KMG-III): the genomes of soil and plant-associated and newly described type strains.</title>
        <authorList>
            <person name="Whitman W."/>
        </authorList>
    </citation>
    <scope>NUCLEOTIDE SEQUENCE [LARGE SCALE GENOMIC DNA]</scope>
    <source>
        <strain evidence="6 7">CECT 8654</strain>
    </source>
</reference>
<keyword evidence="2 4" id="KW-0238">DNA-binding</keyword>
<dbReference type="InterPro" id="IPR009057">
    <property type="entry name" value="Homeodomain-like_sf"/>
</dbReference>
<sequence length="207" mass="23127">MTTDAPSKLGKQAQKTLIAREKILNAVISLINEGGFGAASSSKISRRSGLTWGAVQHHFGSKEDILAAILDQSHQRFTEMLDSDASTEGSLKKRVDEFVDRMWQHYQSDLYVATLEILLASRKNPLTAPDSKIKQQSSSHAHTMQAWFGDCQLSDDALLEALIYTHTFLTGLMIEQVFEGEIANEAAHLERIKRSMLLMLRGKRLLN</sequence>
<dbReference type="Proteomes" id="UP000537130">
    <property type="component" value="Unassembled WGS sequence"/>
</dbReference>
<keyword evidence="7" id="KW-1185">Reference proteome</keyword>
<dbReference type="Gene3D" id="1.10.357.10">
    <property type="entry name" value="Tetracycline Repressor, domain 2"/>
    <property type="match status" value="1"/>
</dbReference>
<evidence type="ECO:0000313" key="6">
    <source>
        <dbReference type="EMBL" id="MBB3048796.1"/>
    </source>
</evidence>
<evidence type="ECO:0000256" key="3">
    <source>
        <dbReference type="ARBA" id="ARBA00023163"/>
    </source>
</evidence>
<comment type="caution">
    <text evidence="6">The sequence shown here is derived from an EMBL/GenBank/DDBJ whole genome shotgun (WGS) entry which is preliminary data.</text>
</comment>
<feature type="domain" description="HTH tetR-type" evidence="5">
    <location>
        <begin position="17"/>
        <end position="77"/>
    </location>
</feature>
<proteinExistence type="predicted"/>
<dbReference type="AlphaFoldDB" id="A0A7W4Z8B4"/>
<dbReference type="PROSITE" id="PS50977">
    <property type="entry name" value="HTH_TETR_2"/>
    <property type="match status" value="1"/>
</dbReference>